<dbReference type="Proteomes" id="UP000780801">
    <property type="component" value="Unassembled WGS sequence"/>
</dbReference>
<evidence type="ECO:0000313" key="1">
    <source>
        <dbReference type="EMBL" id="KAF9581023.1"/>
    </source>
</evidence>
<evidence type="ECO:0000313" key="2">
    <source>
        <dbReference type="Proteomes" id="UP000780801"/>
    </source>
</evidence>
<gene>
    <name evidence="1" type="ORF">BGW38_002114</name>
</gene>
<organism evidence="1 2">
    <name type="scientific">Lunasporangiospora selenospora</name>
    <dbReference type="NCBI Taxonomy" id="979761"/>
    <lineage>
        <taxon>Eukaryota</taxon>
        <taxon>Fungi</taxon>
        <taxon>Fungi incertae sedis</taxon>
        <taxon>Mucoromycota</taxon>
        <taxon>Mortierellomycotina</taxon>
        <taxon>Mortierellomycetes</taxon>
        <taxon>Mortierellales</taxon>
        <taxon>Mortierellaceae</taxon>
        <taxon>Lunasporangiospora</taxon>
    </lineage>
</organism>
<comment type="caution">
    <text evidence="1">The sequence shown here is derived from an EMBL/GenBank/DDBJ whole genome shotgun (WGS) entry which is preliminary data.</text>
</comment>
<dbReference type="AlphaFoldDB" id="A0A9P6FT15"/>
<reference evidence="1" key="1">
    <citation type="journal article" date="2020" name="Fungal Divers.">
        <title>Resolving the Mortierellaceae phylogeny through synthesis of multi-gene phylogenetics and phylogenomics.</title>
        <authorList>
            <person name="Vandepol N."/>
            <person name="Liber J."/>
            <person name="Desiro A."/>
            <person name="Na H."/>
            <person name="Kennedy M."/>
            <person name="Barry K."/>
            <person name="Grigoriev I.V."/>
            <person name="Miller A.N."/>
            <person name="O'Donnell K."/>
            <person name="Stajich J.E."/>
            <person name="Bonito G."/>
        </authorList>
    </citation>
    <scope>NUCLEOTIDE SEQUENCE</scope>
    <source>
        <strain evidence="1">KOD1015</strain>
    </source>
</reference>
<dbReference type="OrthoDB" id="10260545at2759"/>
<accession>A0A9P6FT15</accession>
<dbReference type="EMBL" id="JAABOA010001711">
    <property type="protein sequence ID" value="KAF9581023.1"/>
    <property type="molecule type" value="Genomic_DNA"/>
</dbReference>
<name>A0A9P6FT15_9FUNG</name>
<feature type="non-terminal residue" evidence="1">
    <location>
        <position position="459"/>
    </location>
</feature>
<sequence length="459" mass="51002">AGVDTGASRTSLAEMIMNPVSLALAFADTAETTTGASSLYFSPASTSSTAAAAVPASECSQLLQDRDRKVDPAFYNDHHVVSPSLELPRERLLRLLRLPQAVSSPAFSYSDFQNILNHTRGLEKNLTLMPSHPYASSSANCAKVATTDGRPCAALYSRAPFAPKATISRRKRALRHSSWSNEYESSSIDLTELYPHIESPIDWPGEAYFSNSSDSDDSSTESDFVWHSSASLDQMSDEELMVEFGRTPRIFEDMSTMTFYISPMSISELATGLWTRSRPACVIINTNIPRGTRFDEMDWSPDALRMLHSPNAGGSSLLSEVLSCEMLHRCLGATLAKTEMEIRYLFAYQPITDYSVALPNLSPRLHVGVSVTRAFAFKGAYRREDCRKLLWKKLSGVLASTKNVVDERFFKQILHIWVPTGKVARTVQATYRTLPIDLTRNTIVIISVVNAPWVFTNRR</sequence>
<protein>
    <submittedName>
        <fullName evidence="1">Uncharacterized protein</fullName>
    </submittedName>
</protein>
<keyword evidence="2" id="KW-1185">Reference proteome</keyword>
<proteinExistence type="predicted"/>